<dbReference type="Gene3D" id="3.40.50.410">
    <property type="entry name" value="von Willebrand factor, type A domain"/>
    <property type="match status" value="1"/>
</dbReference>
<proteinExistence type="predicted"/>
<dbReference type="SUPFAM" id="SSF53300">
    <property type="entry name" value="vWA-like"/>
    <property type="match status" value="1"/>
</dbReference>
<dbReference type="EMBL" id="AALC02000003">
    <property type="protein sequence ID" value="EEQ08280.1"/>
    <property type="molecule type" value="Genomic_DNA"/>
</dbReference>
<feature type="transmembrane region" description="Helical" evidence="1">
    <location>
        <begin position="40"/>
        <end position="60"/>
    </location>
</feature>
<evidence type="ECO:0000256" key="1">
    <source>
        <dbReference type="SAM" id="Phobius"/>
    </source>
</evidence>
<comment type="caution">
    <text evidence="2">The sequence shown here is derived from an EMBL/GenBank/DDBJ whole genome shotgun (WGS) entry which is preliminary data.</text>
</comment>
<sequence>MIIKLIRKFMLTNRSIFRPGNLLSLFIIISRKFIKNDKGAILLPFIIILPFFIALLFLSFEISQLLQKKAKLSDAIEQATLALTVENDDLPDELQMRKNVDLVSNFSSAYLPLEHFSVPEIDIKNNCGQLTYNAKITMSYFANFLSKTAMTNAITTIGTEDNGAAIKQVSTIQDKATDVIFVADYSGSMNEGFHGKVPRGEKINALRDVFNRLNGSILKNSNINLIGFVPFSWGTKRIVIENSQEKKYCHFPFVPKQYRADNNYFRQYTVSGLKKFPGLEGLTDIDKINYGELTLGEYNTLTNVIKNMAKQEYRNKALEFLRITLNIPTYMQQMIFITTTIDYDATIKSINSDAQYIDIPLDDIINESICLNNSNAYSLDSHNSHDDLIDKMIAMSPLGQTLVSSGILYANTLFKKESNNSNNKLMVIISDGIDVFINDTTIQQSIYISKTLIDKGMCERIKENNIKMVFIAIKDGSNETNEPANYIDWKKCVGEDNYYYVSDAHELEAALRQSLTTTSSEVVGRNIPKH</sequence>
<protein>
    <submittedName>
        <fullName evidence="2">Tight adherance operon protein</fullName>
    </submittedName>
</protein>
<accession>A0ABM9Y3K1</accession>
<keyword evidence="1" id="KW-0812">Transmembrane</keyword>
<keyword evidence="1" id="KW-0472">Membrane</keyword>
<name>A0ABM9Y3K1_YERBE</name>
<organism evidence="2 3">
    <name type="scientific">Yersinia bercovieri ATCC 43970</name>
    <dbReference type="NCBI Taxonomy" id="349968"/>
    <lineage>
        <taxon>Bacteria</taxon>
        <taxon>Pseudomonadati</taxon>
        <taxon>Pseudomonadota</taxon>
        <taxon>Gammaproteobacteria</taxon>
        <taxon>Enterobacterales</taxon>
        <taxon>Yersiniaceae</taxon>
        <taxon>Yersinia</taxon>
    </lineage>
</organism>
<reference evidence="2" key="1">
    <citation type="submission" date="2008-12" db="EMBL/GenBank/DDBJ databases">
        <title>Annotation of the Yersinia bercovieri ATCC 43970 genome.</title>
        <authorList>
            <person name="Read T.D."/>
            <person name="Akmal A."/>
            <person name="Bishop-Lilly K."/>
            <person name="Chen P.E."/>
            <person name="Cook C."/>
            <person name="Kiley M.P."/>
            <person name="Lentz S."/>
            <person name="Mateczun A."/>
            <person name="Nagarajan N."/>
            <person name="Nolan N."/>
            <person name="Osborne B.I."/>
            <person name="Pop M."/>
            <person name="Sozhamannan S."/>
            <person name="Stewart A.C."/>
            <person name="Sulakvelidze A."/>
            <person name="Thomason B."/>
            <person name="Willner K."/>
            <person name="Zwick M.E."/>
        </authorList>
    </citation>
    <scope>NUCLEOTIDE SEQUENCE [LARGE SCALE GENOMIC DNA]</scope>
    <source>
        <strain evidence="2">ATCC 43970</strain>
    </source>
</reference>
<gene>
    <name evidence="2" type="ORF">yberc0001_35050</name>
</gene>
<keyword evidence="3" id="KW-1185">Reference proteome</keyword>
<evidence type="ECO:0000313" key="2">
    <source>
        <dbReference type="EMBL" id="EEQ08280.1"/>
    </source>
</evidence>
<dbReference type="InterPro" id="IPR036465">
    <property type="entry name" value="vWFA_dom_sf"/>
</dbReference>
<dbReference type="Proteomes" id="UP000010319">
    <property type="component" value="Unassembled WGS sequence"/>
</dbReference>
<evidence type="ECO:0000313" key="3">
    <source>
        <dbReference type="Proteomes" id="UP000010319"/>
    </source>
</evidence>
<keyword evidence="1" id="KW-1133">Transmembrane helix</keyword>